<gene>
    <name evidence="1" type="ORF">NMY3_01312</name>
</gene>
<organism evidence="1 2">
    <name type="scientific">Candidatus Nitrosocosmicus oleophilus</name>
    <dbReference type="NCBI Taxonomy" id="1353260"/>
    <lineage>
        <taxon>Archaea</taxon>
        <taxon>Nitrososphaerota</taxon>
        <taxon>Nitrososphaeria</taxon>
        <taxon>Nitrososphaerales</taxon>
        <taxon>Nitrososphaeraceae</taxon>
        <taxon>Candidatus Nitrosocosmicus</taxon>
    </lineage>
</organism>
<dbReference type="EMBL" id="CP012850">
    <property type="protein sequence ID" value="ALI35516.1"/>
    <property type="molecule type" value="Genomic_DNA"/>
</dbReference>
<protein>
    <submittedName>
        <fullName evidence="1">Uncharacterized protein</fullName>
    </submittedName>
</protein>
<accession>A0A654LYK8</accession>
<name>A0A654LYK8_9ARCH</name>
<reference evidence="2" key="1">
    <citation type="submission" date="2015-10" db="EMBL/GenBank/DDBJ databases">
        <title>Niche specialization of a soil ammonia-oxidizing archaeon, Candidatus Nitrosocosmicus oleophilus.</title>
        <authorList>
            <person name="Jung M.-Y."/>
            <person name="Rhee S.-K."/>
        </authorList>
    </citation>
    <scope>NUCLEOTIDE SEQUENCE [LARGE SCALE GENOMIC DNA]</scope>
    <source>
        <strain evidence="2">MY3</strain>
    </source>
</reference>
<evidence type="ECO:0000313" key="1">
    <source>
        <dbReference type="EMBL" id="ALI35516.1"/>
    </source>
</evidence>
<sequence length="49" mass="5574">MILNPYDYERLGKIALIYFVSLEIAVHIDVNIGSKKIKPWGELLKNSLG</sequence>
<keyword evidence="2" id="KW-1185">Reference proteome</keyword>
<dbReference type="Proteomes" id="UP000058925">
    <property type="component" value="Chromosome"/>
</dbReference>
<dbReference type="KEGG" id="taa:NMY3_01312"/>
<dbReference type="AlphaFoldDB" id="A0A654LYK8"/>
<proteinExistence type="predicted"/>
<evidence type="ECO:0000313" key="2">
    <source>
        <dbReference type="Proteomes" id="UP000058925"/>
    </source>
</evidence>